<evidence type="ECO:0000256" key="3">
    <source>
        <dbReference type="ARBA" id="ARBA00022603"/>
    </source>
</evidence>
<keyword evidence="5 7" id="KW-0949">S-adenosyl-L-methionine</keyword>
<dbReference type="AlphaFoldDB" id="A0A5K7SB19"/>
<comment type="pathway">
    <text evidence="7">tRNA modification; N(7)-methylguanine-tRNA biosynthesis.</text>
</comment>
<keyword evidence="4 7" id="KW-0808">Transferase</keyword>
<dbReference type="NCBIfam" id="NF001080">
    <property type="entry name" value="PRK00121.2-2"/>
    <property type="match status" value="1"/>
</dbReference>
<evidence type="ECO:0000256" key="5">
    <source>
        <dbReference type="ARBA" id="ARBA00022691"/>
    </source>
</evidence>
<dbReference type="EMBL" id="AP018694">
    <property type="protein sequence ID" value="BBE18494.1"/>
    <property type="molecule type" value="Genomic_DNA"/>
</dbReference>
<accession>A0A5K7SB19</accession>
<feature type="binding site" evidence="7">
    <location>
        <position position="159"/>
    </location>
    <ligand>
        <name>substrate</name>
    </ligand>
</feature>
<dbReference type="UniPathway" id="UPA00989"/>
<dbReference type="GO" id="GO:0043527">
    <property type="term" value="C:tRNA methyltransferase complex"/>
    <property type="evidence" value="ECO:0007669"/>
    <property type="project" value="TreeGrafter"/>
</dbReference>
<dbReference type="PANTHER" id="PTHR23417:SF14">
    <property type="entry name" value="PENTACOTRIPEPTIDE-REPEAT REGION OF PRORP DOMAIN-CONTAINING PROTEIN"/>
    <property type="match status" value="1"/>
</dbReference>
<comment type="function">
    <text evidence="2 7">Catalyzes the formation of N(7)-methylguanine at position 46 (m7G46) in tRNA.</text>
</comment>
<evidence type="ECO:0000313" key="9">
    <source>
        <dbReference type="Proteomes" id="UP001193389"/>
    </source>
</evidence>
<feature type="binding site" evidence="7">
    <location>
        <position position="76"/>
    </location>
    <ligand>
        <name>S-adenosyl-L-methionine</name>
        <dbReference type="ChEBI" id="CHEBI:59789"/>
    </ligand>
</feature>
<feature type="binding site" evidence="7">
    <location>
        <position position="103"/>
    </location>
    <ligand>
        <name>S-adenosyl-L-methionine</name>
        <dbReference type="ChEBI" id="CHEBI:59789"/>
    </ligand>
</feature>
<feature type="binding site" evidence="7">
    <location>
        <position position="51"/>
    </location>
    <ligand>
        <name>S-adenosyl-L-methionine</name>
        <dbReference type="ChEBI" id="CHEBI:59789"/>
    </ligand>
</feature>
<protein>
    <recommendedName>
        <fullName evidence="7">tRNA (guanine-N(7)-)-methyltransferase</fullName>
        <ecNumber evidence="7">2.1.1.33</ecNumber>
    </recommendedName>
    <alternativeName>
        <fullName evidence="7">tRNA (guanine(46)-N(7))-methyltransferase</fullName>
    </alternativeName>
    <alternativeName>
        <fullName evidence="7">tRNA(m7G46)-methyltransferase</fullName>
    </alternativeName>
</protein>
<dbReference type="Proteomes" id="UP001193389">
    <property type="component" value="Chromosome"/>
</dbReference>
<dbReference type="Pfam" id="PF02390">
    <property type="entry name" value="Methyltransf_4"/>
    <property type="match status" value="1"/>
</dbReference>
<comment type="caution">
    <text evidence="7">Lacks conserved residue(s) required for the propagation of feature annotation.</text>
</comment>
<organism evidence="8 9">
    <name type="scientific">Aquipluma nitroreducens</name>
    <dbReference type="NCBI Taxonomy" id="2010828"/>
    <lineage>
        <taxon>Bacteria</taxon>
        <taxon>Pseudomonadati</taxon>
        <taxon>Bacteroidota</taxon>
        <taxon>Bacteroidia</taxon>
        <taxon>Marinilabiliales</taxon>
        <taxon>Prolixibacteraceae</taxon>
        <taxon>Aquipluma</taxon>
    </lineage>
</organism>
<feature type="binding site" evidence="7">
    <location>
        <position position="125"/>
    </location>
    <ligand>
        <name>S-adenosyl-L-methionine</name>
        <dbReference type="ChEBI" id="CHEBI:59789"/>
    </ligand>
</feature>
<evidence type="ECO:0000313" key="8">
    <source>
        <dbReference type="EMBL" id="BBE18494.1"/>
    </source>
</evidence>
<dbReference type="Gene3D" id="3.40.50.150">
    <property type="entry name" value="Vaccinia Virus protein VP39"/>
    <property type="match status" value="1"/>
</dbReference>
<dbReference type="PANTHER" id="PTHR23417">
    <property type="entry name" value="3-DEOXY-D-MANNO-OCTULOSONIC-ACID TRANSFERASE/TRNA GUANINE-N 7 - -METHYLTRANSFERASE"/>
    <property type="match status" value="1"/>
</dbReference>
<sequence>MGKNKLSKFADLATYEHVVQVTYRHVQENGFQYKGKWSETFFGNTNPVILELGCGKGEYTVKLAKHYPEFNFIGLDIKGSRMWKGATQAKDQGLKNVGFLRTNIENIRMFFAENEVAEIWLTFPDPQMKRTRKRLTATNFISNYRQIMVSNGIIHLKSDSNFMYRYTEAMVAENQFEVIRQTDDLYHSEILDEVLSIQTFYEKQWLDRGLTIKYLAFRLSHQELLREPQVEIEKDPYRSFGRSAKE</sequence>
<proteinExistence type="inferred from homology"/>
<evidence type="ECO:0000256" key="2">
    <source>
        <dbReference type="ARBA" id="ARBA00003015"/>
    </source>
</evidence>
<keyword evidence="6 7" id="KW-0819">tRNA processing</keyword>
<name>A0A5K7SB19_9BACT</name>
<dbReference type="InterPro" id="IPR055361">
    <property type="entry name" value="tRNA_methyltr_TrmB_bact"/>
</dbReference>
<evidence type="ECO:0000256" key="7">
    <source>
        <dbReference type="HAMAP-Rule" id="MF_01057"/>
    </source>
</evidence>
<dbReference type="RefSeq" id="WP_318346825.1">
    <property type="nucleotide sequence ID" value="NZ_AP018694.1"/>
</dbReference>
<keyword evidence="9" id="KW-1185">Reference proteome</keyword>
<keyword evidence="3 7" id="KW-0489">Methyltransferase</keyword>
<dbReference type="InterPro" id="IPR003358">
    <property type="entry name" value="tRNA_(Gua-N-7)_MeTrfase_Trmb"/>
</dbReference>
<dbReference type="CDD" id="cd02440">
    <property type="entry name" value="AdoMet_MTases"/>
    <property type="match status" value="1"/>
</dbReference>
<reference evidence="8" key="1">
    <citation type="journal article" date="2020" name="Int. J. Syst. Evol. Microbiol.">
        <title>Aquipluma nitroreducens gen. nov. sp. nov., a novel facultatively anaerobic bacterium isolated from a freshwater lake.</title>
        <authorList>
            <person name="Watanabe M."/>
            <person name="Kojima H."/>
            <person name="Fukui M."/>
        </authorList>
    </citation>
    <scope>NUCLEOTIDE SEQUENCE</scope>
    <source>
        <strain evidence="8">MeG22</strain>
    </source>
</reference>
<dbReference type="InterPro" id="IPR029063">
    <property type="entry name" value="SAM-dependent_MTases_sf"/>
</dbReference>
<dbReference type="PROSITE" id="PS51625">
    <property type="entry name" value="SAM_MT_TRMB"/>
    <property type="match status" value="1"/>
</dbReference>
<evidence type="ECO:0000256" key="4">
    <source>
        <dbReference type="ARBA" id="ARBA00022679"/>
    </source>
</evidence>
<evidence type="ECO:0000256" key="1">
    <source>
        <dbReference type="ARBA" id="ARBA00000142"/>
    </source>
</evidence>
<dbReference type="GO" id="GO:0008176">
    <property type="term" value="F:tRNA (guanine(46)-N7)-methyltransferase activity"/>
    <property type="evidence" value="ECO:0007669"/>
    <property type="project" value="UniProtKB-UniRule"/>
</dbReference>
<dbReference type="HAMAP" id="MF_01057">
    <property type="entry name" value="tRNA_methyltr_TrmB"/>
    <property type="match status" value="1"/>
</dbReference>
<comment type="catalytic activity">
    <reaction evidence="1 7">
        <text>guanosine(46) in tRNA + S-adenosyl-L-methionine = N(7)-methylguanosine(46) in tRNA + S-adenosyl-L-homocysteine</text>
        <dbReference type="Rhea" id="RHEA:42708"/>
        <dbReference type="Rhea" id="RHEA-COMP:10188"/>
        <dbReference type="Rhea" id="RHEA-COMP:10189"/>
        <dbReference type="ChEBI" id="CHEBI:57856"/>
        <dbReference type="ChEBI" id="CHEBI:59789"/>
        <dbReference type="ChEBI" id="CHEBI:74269"/>
        <dbReference type="ChEBI" id="CHEBI:74480"/>
        <dbReference type="EC" id="2.1.1.33"/>
    </reaction>
</comment>
<feature type="binding site" evidence="7">
    <location>
        <position position="129"/>
    </location>
    <ligand>
        <name>substrate</name>
    </ligand>
</feature>
<comment type="similarity">
    <text evidence="7">Belongs to the class I-like SAM-binding methyltransferase superfamily. TrmB family.</text>
</comment>
<dbReference type="KEGG" id="anf:AQPE_2656"/>
<dbReference type="EC" id="2.1.1.33" evidence="7"/>
<dbReference type="NCBIfam" id="TIGR00091">
    <property type="entry name" value="tRNA (guanosine(46)-N7)-methyltransferase TrmB"/>
    <property type="match status" value="1"/>
</dbReference>
<dbReference type="SUPFAM" id="SSF53335">
    <property type="entry name" value="S-adenosyl-L-methionine-dependent methyltransferases"/>
    <property type="match status" value="1"/>
</dbReference>
<evidence type="ECO:0000256" key="6">
    <source>
        <dbReference type="ARBA" id="ARBA00022694"/>
    </source>
</evidence>
<feature type="binding site" evidence="7">
    <location>
        <begin position="199"/>
        <end position="202"/>
    </location>
    <ligand>
        <name>substrate</name>
    </ligand>
</feature>
<gene>
    <name evidence="7" type="primary">trmB</name>
    <name evidence="8" type="ORF">AQPE_2656</name>
</gene>